<evidence type="ECO:0000313" key="3">
    <source>
        <dbReference type="EMBL" id="KAB2929169.1"/>
    </source>
</evidence>
<dbReference type="Proteomes" id="UP000460298">
    <property type="component" value="Unassembled WGS sequence"/>
</dbReference>
<feature type="compositionally biased region" description="Basic and acidic residues" evidence="1">
    <location>
        <begin position="173"/>
        <end position="196"/>
    </location>
</feature>
<feature type="compositionally biased region" description="Polar residues" evidence="1">
    <location>
        <begin position="112"/>
        <end position="130"/>
    </location>
</feature>
<feature type="region of interest" description="Disordered" evidence="1">
    <location>
        <begin position="90"/>
        <end position="146"/>
    </location>
</feature>
<comment type="caution">
    <text evidence="3">The sequence shown here is derived from an EMBL/GenBank/DDBJ whole genome shotgun (WGS) entry which is preliminary data.</text>
</comment>
<evidence type="ECO:0000256" key="1">
    <source>
        <dbReference type="SAM" id="MobiDB-lite"/>
    </source>
</evidence>
<feature type="region of interest" description="Disordered" evidence="1">
    <location>
        <begin position="172"/>
        <end position="221"/>
    </location>
</feature>
<feature type="compositionally biased region" description="Basic and acidic residues" evidence="1">
    <location>
        <begin position="90"/>
        <end position="111"/>
    </location>
</feature>
<name>A0A833GXS7_9LEPT</name>
<feature type="domain" description="eCIS core" evidence="2">
    <location>
        <begin position="217"/>
        <end position="293"/>
    </location>
</feature>
<evidence type="ECO:0000313" key="4">
    <source>
        <dbReference type="Proteomes" id="UP000460298"/>
    </source>
</evidence>
<sequence length="325" mass="36766">MPEEPKIKRGKILRNRYDTSSHSGNDMEEYVNTITDPGYPFTLAEFEIEEALDYIRLTKQNGDYIPENWRLFQRKYSRNRGFTFGELIQEIRPEREAKNEDQSEGSEKETETSAIQRSHASSPEQALNGKQKTDHRSVTQFSQTDNLLFLSSPDDREEIAADHAAEQIMQDLRPAEEMMKRPEEKAPDKTMGKRTEGGTLDAETTAGVKNLQGKGSPLPDRTRAAMEQSFGTDFGNVRVHTGPEAESLSQKMNARAFTYGNNIAFDRNEFNPDTQTGKELLAHELTHTLQQSDLSTGQGFSNKHETGCFTHSLSYTPPLFSLSIF</sequence>
<accession>A0A833GXS7</accession>
<dbReference type="Pfam" id="PF13699">
    <property type="entry name" value="eCIS_core"/>
    <property type="match status" value="1"/>
</dbReference>
<organism evidence="3 4">
    <name type="scientific">Leptonema illini</name>
    <dbReference type="NCBI Taxonomy" id="183"/>
    <lineage>
        <taxon>Bacteria</taxon>
        <taxon>Pseudomonadati</taxon>
        <taxon>Spirochaetota</taxon>
        <taxon>Spirochaetia</taxon>
        <taxon>Leptospirales</taxon>
        <taxon>Leptospiraceae</taxon>
        <taxon>Leptonema</taxon>
    </lineage>
</organism>
<proteinExistence type="predicted"/>
<dbReference type="EMBL" id="WBUI01000036">
    <property type="protein sequence ID" value="KAB2929169.1"/>
    <property type="molecule type" value="Genomic_DNA"/>
</dbReference>
<dbReference type="AlphaFoldDB" id="A0A833GXS7"/>
<protein>
    <submittedName>
        <fullName evidence="3">DUF4157 domain-containing protein</fullName>
    </submittedName>
</protein>
<reference evidence="3 4" key="1">
    <citation type="submission" date="2019-10" db="EMBL/GenBank/DDBJ databases">
        <title>Extracellular Electron Transfer in a Candidatus Methanoperedens spp. Enrichment Culture.</title>
        <authorList>
            <person name="Berger S."/>
            <person name="Rangel Shaw D."/>
            <person name="Berben T."/>
            <person name="In 'T Zandt M."/>
            <person name="Frank J."/>
            <person name="Reimann J."/>
            <person name="Jetten M.S.M."/>
            <person name="Welte C.U."/>
        </authorList>
    </citation>
    <scope>NUCLEOTIDE SEQUENCE [LARGE SCALE GENOMIC DNA]</scope>
    <source>
        <strain evidence="3">SB12</strain>
    </source>
</reference>
<gene>
    <name evidence="3" type="ORF">F9K24_20815</name>
</gene>
<dbReference type="InterPro" id="IPR025295">
    <property type="entry name" value="eCIS_core_dom"/>
</dbReference>
<evidence type="ECO:0000259" key="2">
    <source>
        <dbReference type="Pfam" id="PF13699"/>
    </source>
</evidence>